<dbReference type="GeneID" id="55623419"/>
<gene>
    <name evidence="1" type="primary">36</name>
    <name evidence="1" type="ORF">SEA_OHMYWARD_36</name>
</gene>
<name>A0A5P8D7F9_9CAUD</name>
<dbReference type="RefSeq" id="YP_009852784.1">
    <property type="nucleotide sequence ID" value="NC_048816.1"/>
</dbReference>
<dbReference type="EMBL" id="MN284896">
    <property type="protein sequence ID" value="QFP94918.1"/>
    <property type="molecule type" value="Genomic_DNA"/>
</dbReference>
<accession>A0A5P8D7F9</accession>
<dbReference type="Proteomes" id="UP000326805">
    <property type="component" value="Segment"/>
</dbReference>
<proteinExistence type="predicted"/>
<evidence type="ECO:0000313" key="2">
    <source>
        <dbReference type="Proteomes" id="UP000326805"/>
    </source>
</evidence>
<evidence type="ECO:0000313" key="1">
    <source>
        <dbReference type="EMBL" id="QFP94918.1"/>
    </source>
</evidence>
<keyword evidence="2" id="KW-1185">Reference proteome</keyword>
<reference evidence="1 2" key="1">
    <citation type="submission" date="2019-08" db="EMBL/GenBank/DDBJ databases">
        <authorList>
            <person name="Ward C."/>
            <person name="Batin B."/>
            <person name="Choi E."/>
            <person name="Dhami J."/>
            <person name="Figueroa S."/>
            <person name="Kim S."/>
            <person name="Kim U."/>
            <person name="Klim L."/>
            <person name="Lee Y.S."/>
            <person name="Lim D."/>
            <person name="Nathaniel A."/>
            <person name="Shih C."/>
            <person name="Simental K."/>
            <person name="Shu E."/>
            <person name="Trivedi R."/>
            <person name="Valladolid I."/>
            <person name="Wang C."/>
            <person name="Yoo K."/>
            <person name="Choi J.D."/>
            <person name="Dean N."/>
            <person name="Muthiah A.S."/>
            <person name="Diaz A."/>
            <person name="Garlena R.A."/>
            <person name="Russell D.A."/>
            <person name="Pope W.H."/>
            <person name="Jacobs-Sera D."/>
            <person name="Hatfull G.F."/>
        </authorList>
    </citation>
    <scope>NUCLEOTIDE SEQUENCE [LARGE SCALE GENOMIC DNA]</scope>
</reference>
<dbReference type="KEGG" id="vg:55623419"/>
<sequence length="108" mass="12153">MRPPMKGTIMFTQKQTSNSTGVSDAIDELLKEMHEQDKDSDTYNEMVTQLTKLYSLKEVDHKVDSPGRISMDTMAIIAANVVGIAMIVMHERENVITSKALPLLMKLR</sequence>
<protein>
    <submittedName>
        <fullName evidence="1">Uncharacterized protein</fullName>
    </submittedName>
</protein>
<organism evidence="1 2">
    <name type="scientific">Gordonia phage OhMyWard</name>
    <dbReference type="NCBI Taxonomy" id="2652414"/>
    <lineage>
        <taxon>Viruses</taxon>
        <taxon>Duplodnaviria</taxon>
        <taxon>Heunggongvirae</taxon>
        <taxon>Uroviricota</taxon>
        <taxon>Caudoviricetes</taxon>
        <taxon>Deejayvirinae</taxon>
        <taxon>Kenoshavirus</taxon>
        <taxon>Kenoshavirus ohmyward</taxon>
    </lineage>
</organism>